<name>A0A6C0INE9_9ZZZZ</name>
<sequence length="349" mass="40236">MAKAKTNKRKQRGIKNKTNRTMKNKDPYKNTALYPSIKPLKEYSMKVSNIHTIAYSTYGNPDGKPVLYIHGGPGGGTHPSMARFFNPEKYYIVLVDQRGCGKSKPSEELRQNNTKNLIADFEKIRKYLKIDKWMVYGGSWGSTLSLAYAFVHPKRTSEIVLRGIYFCTDDEVHWLSEGKGAGFIRPDGWDYFMKQIKSKKSKGLFIKEYQKCFQGKYGKAQKDKCLLAWSVWESSMSKLNMKPLSEIIKETKADNYRQVSTIELHYFVNNCFFKPDHFLKKSNLNKIKNIPVVIVQGMYDLVCPFFTAQKLHDALPHSKMYSTMAGHTGFDVENIKYLVKTTDEFADRI</sequence>
<evidence type="ECO:0000256" key="7">
    <source>
        <dbReference type="ARBA" id="ARBA00022670"/>
    </source>
</evidence>
<dbReference type="GO" id="GO:0004177">
    <property type="term" value="F:aminopeptidase activity"/>
    <property type="evidence" value="ECO:0007669"/>
    <property type="project" value="UniProtKB-KW"/>
</dbReference>
<proteinExistence type="inferred from homology"/>
<dbReference type="AlphaFoldDB" id="A0A6C0INE9"/>
<feature type="compositionally biased region" description="Basic residues" evidence="10">
    <location>
        <begin position="1"/>
        <end position="22"/>
    </location>
</feature>
<feature type="region of interest" description="Disordered" evidence="10">
    <location>
        <begin position="1"/>
        <end position="30"/>
    </location>
</feature>
<evidence type="ECO:0000256" key="6">
    <source>
        <dbReference type="ARBA" id="ARBA00022490"/>
    </source>
</evidence>
<dbReference type="InterPro" id="IPR005944">
    <property type="entry name" value="Pro_iminopeptidase"/>
</dbReference>
<dbReference type="InterPro" id="IPR029058">
    <property type="entry name" value="AB_hydrolase_fold"/>
</dbReference>
<evidence type="ECO:0000256" key="10">
    <source>
        <dbReference type="SAM" id="MobiDB-lite"/>
    </source>
</evidence>
<evidence type="ECO:0000256" key="5">
    <source>
        <dbReference type="ARBA" id="ARBA00022438"/>
    </source>
</evidence>
<keyword evidence="7" id="KW-0645">Protease</keyword>
<keyword evidence="11" id="KW-0472">Membrane</keyword>
<dbReference type="GO" id="GO:0005737">
    <property type="term" value="C:cytoplasm"/>
    <property type="evidence" value="ECO:0007669"/>
    <property type="project" value="UniProtKB-SubCell"/>
</dbReference>
<dbReference type="Gene3D" id="3.40.50.1820">
    <property type="entry name" value="alpha/beta hydrolase"/>
    <property type="match status" value="1"/>
</dbReference>
<protein>
    <recommendedName>
        <fullName evidence="4">prolyl aminopeptidase</fullName>
        <ecNumber evidence="4">3.4.11.5</ecNumber>
    </recommendedName>
    <alternativeName>
        <fullName evidence="9">Prolyl aminopeptidase</fullName>
    </alternativeName>
</protein>
<dbReference type="PRINTS" id="PR00793">
    <property type="entry name" value="PROAMNOPTASE"/>
</dbReference>
<evidence type="ECO:0000256" key="2">
    <source>
        <dbReference type="ARBA" id="ARBA00004496"/>
    </source>
</evidence>
<keyword evidence="5" id="KW-0031">Aminopeptidase</keyword>
<dbReference type="PANTHER" id="PTHR43722">
    <property type="entry name" value="PROLINE IMINOPEPTIDASE"/>
    <property type="match status" value="1"/>
</dbReference>
<feature type="transmembrane region" description="Helical" evidence="11">
    <location>
        <begin position="133"/>
        <end position="151"/>
    </location>
</feature>
<feature type="domain" description="AB hydrolase-1" evidence="12">
    <location>
        <begin position="64"/>
        <end position="330"/>
    </location>
</feature>
<keyword evidence="6" id="KW-0963">Cytoplasm</keyword>
<keyword evidence="8" id="KW-0378">Hydrolase</keyword>
<evidence type="ECO:0000256" key="11">
    <source>
        <dbReference type="SAM" id="Phobius"/>
    </source>
</evidence>
<keyword evidence="11" id="KW-0812">Transmembrane</keyword>
<dbReference type="PANTHER" id="PTHR43722:SF1">
    <property type="entry name" value="PROLINE IMINOPEPTIDASE"/>
    <property type="match status" value="1"/>
</dbReference>
<dbReference type="EMBL" id="MN740213">
    <property type="protein sequence ID" value="QHT94025.1"/>
    <property type="molecule type" value="Genomic_DNA"/>
</dbReference>
<dbReference type="NCBIfam" id="TIGR01249">
    <property type="entry name" value="pro_imino_pep_1"/>
    <property type="match status" value="1"/>
</dbReference>
<dbReference type="Pfam" id="PF00561">
    <property type="entry name" value="Abhydrolase_1"/>
    <property type="match status" value="1"/>
</dbReference>
<evidence type="ECO:0000256" key="4">
    <source>
        <dbReference type="ARBA" id="ARBA00012568"/>
    </source>
</evidence>
<dbReference type="PRINTS" id="PR00111">
    <property type="entry name" value="ABHYDROLASE"/>
</dbReference>
<dbReference type="InterPro" id="IPR002410">
    <property type="entry name" value="Peptidase_S33"/>
</dbReference>
<dbReference type="SUPFAM" id="SSF53474">
    <property type="entry name" value="alpha/beta-Hydrolases"/>
    <property type="match status" value="1"/>
</dbReference>
<evidence type="ECO:0000256" key="9">
    <source>
        <dbReference type="ARBA" id="ARBA00029605"/>
    </source>
</evidence>
<organism evidence="13">
    <name type="scientific">viral metagenome</name>
    <dbReference type="NCBI Taxonomy" id="1070528"/>
    <lineage>
        <taxon>unclassified sequences</taxon>
        <taxon>metagenomes</taxon>
        <taxon>organismal metagenomes</taxon>
    </lineage>
</organism>
<evidence type="ECO:0000313" key="13">
    <source>
        <dbReference type="EMBL" id="QHT94025.1"/>
    </source>
</evidence>
<dbReference type="GO" id="GO:0006508">
    <property type="term" value="P:proteolysis"/>
    <property type="evidence" value="ECO:0007669"/>
    <property type="project" value="UniProtKB-KW"/>
</dbReference>
<dbReference type="EC" id="3.4.11.5" evidence="4"/>
<evidence type="ECO:0000256" key="1">
    <source>
        <dbReference type="ARBA" id="ARBA00001585"/>
    </source>
</evidence>
<keyword evidence="11" id="KW-1133">Transmembrane helix</keyword>
<comment type="catalytic activity">
    <reaction evidence="1">
        <text>Release of N-terminal proline from a peptide.</text>
        <dbReference type="EC" id="3.4.11.5"/>
    </reaction>
</comment>
<dbReference type="InterPro" id="IPR000073">
    <property type="entry name" value="AB_hydrolase_1"/>
</dbReference>
<evidence type="ECO:0000256" key="3">
    <source>
        <dbReference type="ARBA" id="ARBA00010088"/>
    </source>
</evidence>
<evidence type="ECO:0000256" key="8">
    <source>
        <dbReference type="ARBA" id="ARBA00022801"/>
    </source>
</evidence>
<reference evidence="13" key="1">
    <citation type="journal article" date="2020" name="Nature">
        <title>Giant virus diversity and host interactions through global metagenomics.</title>
        <authorList>
            <person name="Schulz F."/>
            <person name="Roux S."/>
            <person name="Paez-Espino D."/>
            <person name="Jungbluth S."/>
            <person name="Walsh D.A."/>
            <person name="Denef V.J."/>
            <person name="McMahon K.D."/>
            <person name="Konstantinidis K.T."/>
            <person name="Eloe-Fadrosh E.A."/>
            <person name="Kyrpides N.C."/>
            <person name="Woyke T."/>
        </authorList>
    </citation>
    <scope>NUCLEOTIDE SEQUENCE</scope>
    <source>
        <strain evidence="13">GVMAG-M-3300024258-14</strain>
    </source>
</reference>
<dbReference type="PIRSF" id="PIRSF006431">
    <property type="entry name" value="Pept_S33"/>
    <property type="match status" value="1"/>
</dbReference>
<comment type="subcellular location">
    <subcellularLocation>
        <location evidence="2">Cytoplasm</location>
    </subcellularLocation>
</comment>
<accession>A0A6C0INE9</accession>
<evidence type="ECO:0000259" key="12">
    <source>
        <dbReference type="Pfam" id="PF00561"/>
    </source>
</evidence>
<comment type="similarity">
    <text evidence="3">Belongs to the peptidase S33 family.</text>
</comment>